<dbReference type="EMBL" id="KB310252">
    <property type="protein sequence ID" value="ELT92101.1"/>
    <property type="molecule type" value="Genomic_DNA"/>
</dbReference>
<organism evidence="1">
    <name type="scientific">Capitella teleta</name>
    <name type="common">Polychaete worm</name>
    <dbReference type="NCBI Taxonomy" id="283909"/>
    <lineage>
        <taxon>Eukaryota</taxon>
        <taxon>Metazoa</taxon>
        <taxon>Spiralia</taxon>
        <taxon>Lophotrochozoa</taxon>
        <taxon>Annelida</taxon>
        <taxon>Polychaeta</taxon>
        <taxon>Sedentaria</taxon>
        <taxon>Scolecida</taxon>
        <taxon>Capitellidae</taxon>
        <taxon>Capitella</taxon>
    </lineage>
</organism>
<dbReference type="HOGENOM" id="CLU_2294316_0_0_1"/>
<evidence type="ECO:0000313" key="1">
    <source>
        <dbReference type="EMBL" id="ELT92101.1"/>
    </source>
</evidence>
<reference evidence="3" key="1">
    <citation type="submission" date="2012-12" db="EMBL/GenBank/DDBJ databases">
        <authorList>
            <person name="Hellsten U."/>
            <person name="Grimwood J."/>
            <person name="Chapman J.A."/>
            <person name="Shapiro H."/>
            <person name="Aerts A."/>
            <person name="Otillar R.P."/>
            <person name="Terry A.Y."/>
            <person name="Boore J.L."/>
            <person name="Simakov O."/>
            <person name="Marletaz F."/>
            <person name="Cho S.-J."/>
            <person name="Edsinger-Gonzales E."/>
            <person name="Havlak P."/>
            <person name="Kuo D.-H."/>
            <person name="Larsson T."/>
            <person name="Lv J."/>
            <person name="Arendt D."/>
            <person name="Savage R."/>
            <person name="Osoegawa K."/>
            <person name="de Jong P."/>
            <person name="Lindberg D.R."/>
            <person name="Seaver E.C."/>
            <person name="Weisblat D.A."/>
            <person name="Putnam N.H."/>
            <person name="Grigoriev I.V."/>
            <person name="Rokhsar D.S."/>
        </authorList>
    </citation>
    <scope>NUCLEOTIDE SEQUENCE</scope>
    <source>
        <strain evidence="3">I ESC-2004</strain>
    </source>
</reference>
<evidence type="ECO:0000313" key="2">
    <source>
        <dbReference type="EnsemblMetazoa" id="CapteP188825"/>
    </source>
</evidence>
<evidence type="ECO:0008006" key="4">
    <source>
        <dbReference type="Google" id="ProtNLM"/>
    </source>
</evidence>
<dbReference type="EMBL" id="AMQN01013487">
    <property type="status" value="NOT_ANNOTATED_CDS"/>
    <property type="molecule type" value="Genomic_DNA"/>
</dbReference>
<gene>
    <name evidence="1" type="ORF">CAPTEDRAFT_188825</name>
</gene>
<name>R7TKM3_CAPTE</name>
<evidence type="ECO:0000313" key="3">
    <source>
        <dbReference type="Proteomes" id="UP000014760"/>
    </source>
</evidence>
<proteinExistence type="predicted"/>
<reference evidence="2" key="3">
    <citation type="submission" date="2015-06" db="UniProtKB">
        <authorList>
            <consortium name="EnsemblMetazoa"/>
        </authorList>
    </citation>
    <scope>IDENTIFICATION</scope>
</reference>
<reference evidence="1 3" key="2">
    <citation type="journal article" date="2013" name="Nature">
        <title>Insights into bilaterian evolution from three spiralian genomes.</title>
        <authorList>
            <person name="Simakov O."/>
            <person name="Marletaz F."/>
            <person name="Cho S.J."/>
            <person name="Edsinger-Gonzales E."/>
            <person name="Havlak P."/>
            <person name="Hellsten U."/>
            <person name="Kuo D.H."/>
            <person name="Larsson T."/>
            <person name="Lv J."/>
            <person name="Arendt D."/>
            <person name="Savage R."/>
            <person name="Osoegawa K."/>
            <person name="de Jong P."/>
            <person name="Grimwood J."/>
            <person name="Chapman J.A."/>
            <person name="Shapiro H."/>
            <person name="Aerts A."/>
            <person name="Otillar R.P."/>
            <person name="Terry A.Y."/>
            <person name="Boore J.L."/>
            <person name="Grigoriev I.V."/>
            <person name="Lindberg D.R."/>
            <person name="Seaver E.C."/>
            <person name="Weisblat D.A."/>
            <person name="Putnam N.H."/>
            <person name="Rokhsar D.S."/>
        </authorList>
    </citation>
    <scope>NUCLEOTIDE SEQUENCE</scope>
    <source>
        <strain evidence="1 3">I ESC-2004</strain>
    </source>
</reference>
<dbReference type="AlphaFoldDB" id="R7TKM3"/>
<keyword evidence="3" id="KW-1185">Reference proteome</keyword>
<dbReference type="Proteomes" id="UP000014760">
    <property type="component" value="Unassembled WGS sequence"/>
</dbReference>
<sequence length="101" mass="11767">MKNLFACSDFIIFGHLGATVDFFIINEFQFSFILDEDDIWKEKTAPTKRKMVFSQFNYIMPGGFKSGDVIEPIWPPNQHWYEAEILSTDDDGMKDVEAYVK</sequence>
<dbReference type="EnsemblMetazoa" id="CapteT188825">
    <property type="protein sequence ID" value="CapteP188825"/>
    <property type="gene ID" value="CapteG188825"/>
</dbReference>
<protein>
    <recommendedName>
        <fullName evidence="4">Tudor domain-containing protein</fullName>
    </recommendedName>
</protein>
<accession>R7TKM3</accession>